<keyword evidence="3" id="KW-1185">Reference proteome</keyword>
<dbReference type="SUPFAM" id="SSF53756">
    <property type="entry name" value="UDP-Glycosyltransferase/glycogen phosphorylase"/>
    <property type="match status" value="1"/>
</dbReference>
<evidence type="ECO:0000259" key="1">
    <source>
        <dbReference type="Pfam" id="PF13524"/>
    </source>
</evidence>
<organism evidence="2 3">
    <name type="scientific">Longimicrobium terrae</name>
    <dbReference type="NCBI Taxonomy" id="1639882"/>
    <lineage>
        <taxon>Bacteria</taxon>
        <taxon>Pseudomonadati</taxon>
        <taxon>Gemmatimonadota</taxon>
        <taxon>Longimicrobiia</taxon>
        <taxon>Longimicrobiales</taxon>
        <taxon>Longimicrobiaceae</taxon>
        <taxon>Longimicrobium</taxon>
    </lineage>
</organism>
<dbReference type="RefSeq" id="WP_170030715.1">
    <property type="nucleotide sequence ID" value="NZ_JABDTL010000001.1"/>
</dbReference>
<accession>A0A841GTQ4</accession>
<evidence type="ECO:0000313" key="2">
    <source>
        <dbReference type="EMBL" id="MBB6068538.1"/>
    </source>
</evidence>
<reference evidence="2 3" key="1">
    <citation type="submission" date="2020-08" db="EMBL/GenBank/DDBJ databases">
        <title>Genomic Encyclopedia of Type Strains, Phase IV (KMG-IV): sequencing the most valuable type-strain genomes for metagenomic binning, comparative biology and taxonomic classification.</title>
        <authorList>
            <person name="Goeker M."/>
        </authorList>
    </citation>
    <scope>NUCLEOTIDE SEQUENCE [LARGE SCALE GENOMIC DNA]</scope>
    <source>
        <strain evidence="2 3">DSM 29007</strain>
    </source>
</reference>
<sequence length="360" mass="40019">MHLTFFGSSLVSCYWNGAATYYRGLIRALHALGHQVTFCEPDAYDRQKNRDLAEDPHYARVIVYTTEAERDALMEQAFAESDWVIKCSGVGVWDTELEEAVAARAGGSVMTAFLDVDAPATLGRIAADENDPARACIPRYDHIFTYGGGPPVVAEYERWGARVCTPIYNALDPDEHRPVKGVPIEYDLLFMGNRLPDREARVEEFFFRAARLCPEHRFLLGGEGWGWKSDMPANVTSLGHVPTARHNAVNASARLVLNIHRDSMVQNGWSPATRMFEAAGAASCQVTDEWMGIEDFFAPGEEILVAAKAEDVARIVRETGDEDARRIGQAGRRRALADHTYTQRARQMDAILRAPVESAV</sequence>
<gene>
    <name evidence="2" type="ORF">HNQ61_000149</name>
</gene>
<dbReference type="InterPro" id="IPR055259">
    <property type="entry name" value="YkvP/CgeB_Glyco_trans-like"/>
</dbReference>
<comment type="caution">
    <text evidence="2">The sequence shown here is derived from an EMBL/GenBank/DDBJ whole genome shotgun (WGS) entry which is preliminary data.</text>
</comment>
<dbReference type="Pfam" id="PF13524">
    <property type="entry name" value="Glyco_trans_1_2"/>
    <property type="match status" value="1"/>
</dbReference>
<dbReference type="Gene3D" id="3.40.50.2000">
    <property type="entry name" value="Glycogen Phosphorylase B"/>
    <property type="match status" value="1"/>
</dbReference>
<dbReference type="Proteomes" id="UP000582837">
    <property type="component" value="Unassembled WGS sequence"/>
</dbReference>
<proteinExistence type="predicted"/>
<name>A0A841GTQ4_9BACT</name>
<dbReference type="EMBL" id="JACHIA010000001">
    <property type="protein sequence ID" value="MBB6068538.1"/>
    <property type="molecule type" value="Genomic_DNA"/>
</dbReference>
<evidence type="ECO:0000313" key="3">
    <source>
        <dbReference type="Proteomes" id="UP000582837"/>
    </source>
</evidence>
<dbReference type="AlphaFoldDB" id="A0A841GTQ4"/>
<protein>
    <submittedName>
        <fullName evidence="2">Spore maturation protein CgeB</fullName>
    </submittedName>
</protein>
<feature type="domain" description="Spore protein YkvP/CgeB glycosyl transferase-like" evidence="1">
    <location>
        <begin position="204"/>
        <end position="348"/>
    </location>
</feature>